<dbReference type="EMBL" id="GDIQ01082403">
    <property type="protein sequence ID" value="JAN12334.1"/>
    <property type="molecule type" value="Transcribed_RNA"/>
</dbReference>
<dbReference type="InterPro" id="IPR011993">
    <property type="entry name" value="PH-like_dom_sf"/>
</dbReference>
<organism evidence="2">
    <name type="scientific">Daphnia magna</name>
    <dbReference type="NCBI Taxonomy" id="35525"/>
    <lineage>
        <taxon>Eukaryota</taxon>
        <taxon>Metazoa</taxon>
        <taxon>Ecdysozoa</taxon>
        <taxon>Arthropoda</taxon>
        <taxon>Crustacea</taxon>
        <taxon>Branchiopoda</taxon>
        <taxon>Diplostraca</taxon>
        <taxon>Cladocera</taxon>
        <taxon>Anomopoda</taxon>
        <taxon>Daphniidae</taxon>
        <taxon>Daphnia</taxon>
    </lineage>
</organism>
<reference evidence="3 4" key="2">
    <citation type="journal article" date="2023" name="Nucleic Acids Res.">
        <title>The hologenome of Daphnia magna reveals possible DNA methylation and microbiome-mediated evolution of the host genome.</title>
        <authorList>
            <person name="Chaturvedi A."/>
            <person name="Li X."/>
            <person name="Dhandapani V."/>
            <person name="Marshall H."/>
            <person name="Kissane S."/>
            <person name="Cuenca-Cambronero M."/>
            <person name="Asole G."/>
            <person name="Calvet F."/>
            <person name="Ruiz-Romero M."/>
            <person name="Marangio P."/>
            <person name="Guigo R."/>
            <person name="Rago D."/>
            <person name="Mirbahai L."/>
            <person name="Eastwood N."/>
            <person name="Colbourne J.K."/>
            <person name="Zhou J."/>
            <person name="Mallon E."/>
            <person name="Orsini L."/>
        </authorList>
    </citation>
    <scope>NUCLEOTIDE SEQUENCE [LARGE SCALE GENOMIC DNA]</scope>
    <source>
        <strain evidence="3">LRV0_1</strain>
    </source>
</reference>
<dbReference type="PANTHER" id="PTHR11232">
    <property type="entry name" value="PHOSPHOTYROSINE INTERACTION DOMAIN-CONTAINING FAMILY MEMBER"/>
    <property type="match status" value="1"/>
</dbReference>
<evidence type="ECO:0008006" key="5">
    <source>
        <dbReference type="Google" id="ProtNLM"/>
    </source>
</evidence>
<dbReference type="OrthoDB" id="9994289at2759"/>
<keyword evidence="4" id="KW-1185">Reference proteome</keyword>
<gene>
    <name evidence="3" type="ORF">OUZ56_021046</name>
</gene>
<name>A0A0P5JNP7_9CRUS</name>
<accession>A0A0P5JNP7</accession>
<proteinExistence type="predicted"/>
<evidence type="ECO:0000313" key="2">
    <source>
        <dbReference type="EMBL" id="JAN12334.1"/>
    </source>
</evidence>
<dbReference type="AlphaFoldDB" id="A0A0P5JNP7"/>
<dbReference type="PANTHER" id="PTHR11232:SF57">
    <property type="entry name" value="RE46159P"/>
    <property type="match status" value="1"/>
</dbReference>
<dbReference type="CDD" id="cd13160">
    <property type="entry name" value="PTB_LDLRAP_insect-like"/>
    <property type="match status" value="1"/>
</dbReference>
<dbReference type="SUPFAM" id="SSF50729">
    <property type="entry name" value="PH domain-like"/>
    <property type="match status" value="1"/>
</dbReference>
<sequence length="259" mass="28986">MRQQEHQQQSEMDNNDRKRDETTSLDSTVQHKASVKGRINNDPLPLSNCDLNLKFAEDTNRIDERASPTSMSIEGSQETVRLPATFGVKFLGKREARGLWGIKFTRKPVDDMVALAKNLKPGTSLPHLHFKVDSAGVTISEMPDNRSRDFETGFYPVDIISYGVQDVVYTRVFSMIVVRDTTAISPSALMGGTAAPFECYAYVCDSRQSARTLTIALATAFQEFSKTVKNQKTKHKRIAIDLRTPEQMAADCEDQETEA</sequence>
<feature type="compositionally biased region" description="Polar residues" evidence="1">
    <location>
        <begin position="1"/>
        <end position="12"/>
    </location>
</feature>
<evidence type="ECO:0000313" key="4">
    <source>
        <dbReference type="Proteomes" id="UP001234178"/>
    </source>
</evidence>
<dbReference type="Gene3D" id="2.30.29.30">
    <property type="entry name" value="Pleckstrin-homology domain (PH domain)/Phosphotyrosine-binding domain (PTB)"/>
    <property type="match status" value="1"/>
</dbReference>
<dbReference type="EMBL" id="JAOYFB010000003">
    <property type="protein sequence ID" value="KAK4011939.1"/>
    <property type="molecule type" value="Genomic_DNA"/>
</dbReference>
<dbReference type="Proteomes" id="UP001234178">
    <property type="component" value="Unassembled WGS sequence"/>
</dbReference>
<protein>
    <recommendedName>
        <fullName evidence="5">PID domain-containing protein</fullName>
    </recommendedName>
</protein>
<evidence type="ECO:0000313" key="3">
    <source>
        <dbReference type="EMBL" id="KAK4011939.1"/>
    </source>
</evidence>
<dbReference type="InterPro" id="IPR051133">
    <property type="entry name" value="Adapter_Engulfment-Domain"/>
</dbReference>
<reference evidence="2" key="1">
    <citation type="submission" date="2015-10" db="EMBL/GenBank/DDBJ databases">
        <title>EvidentialGene: Evidence-directed Construction of Complete mRNA Transcriptomes without Genomes.</title>
        <authorList>
            <person name="Gilbert D.G."/>
        </authorList>
    </citation>
    <scope>NUCLEOTIDE SEQUENCE</scope>
</reference>
<feature type="region of interest" description="Disordered" evidence="1">
    <location>
        <begin position="1"/>
        <end position="43"/>
    </location>
</feature>
<evidence type="ECO:0000256" key="1">
    <source>
        <dbReference type="SAM" id="MobiDB-lite"/>
    </source>
</evidence>